<dbReference type="InterPro" id="IPR036388">
    <property type="entry name" value="WH-like_DNA-bd_sf"/>
</dbReference>
<dbReference type="RefSeq" id="WP_153232731.1">
    <property type="nucleotide sequence ID" value="NZ_WINI01000001.1"/>
</dbReference>
<dbReference type="SUPFAM" id="SSF46785">
    <property type="entry name" value="Winged helix' DNA-binding domain"/>
    <property type="match status" value="1"/>
</dbReference>
<feature type="domain" description="HTH marR-type" evidence="1">
    <location>
        <begin position="15"/>
        <end position="151"/>
    </location>
</feature>
<proteinExistence type="predicted"/>
<gene>
    <name evidence="2" type="ORF">GEV47_00245</name>
</gene>
<dbReference type="PROSITE" id="PS50995">
    <property type="entry name" value="HTH_MARR_2"/>
    <property type="match status" value="1"/>
</dbReference>
<evidence type="ECO:0000313" key="3">
    <source>
        <dbReference type="Proteomes" id="UP000451565"/>
    </source>
</evidence>
<dbReference type="PANTHER" id="PTHR39515:SF2">
    <property type="entry name" value="HTH-TYPE TRANSCRIPTIONAL REGULATOR RV0880"/>
    <property type="match status" value="1"/>
</dbReference>
<dbReference type="SMART" id="SM00347">
    <property type="entry name" value="HTH_MARR"/>
    <property type="match status" value="1"/>
</dbReference>
<reference evidence="2 3" key="1">
    <citation type="submission" date="2019-10" db="EMBL/GenBank/DDBJ databases">
        <title>Glaciimonas soli sp. nov., a psychrophilic bacterium isolated from the forest soil of a high elevation mountain in Taiwan.</title>
        <authorList>
            <person name="Wang L.-T."/>
            <person name="Shieh W.Y."/>
        </authorList>
    </citation>
    <scope>NUCLEOTIDE SEQUENCE [LARGE SCALE GENOMIC DNA]</scope>
    <source>
        <strain evidence="2 3">GS1</strain>
    </source>
</reference>
<name>A0A843YMW4_9BURK</name>
<organism evidence="2 3">
    <name type="scientific">Glaciimonas soli</name>
    <dbReference type="NCBI Taxonomy" id="2590999"/>
    <lineage>
        <taxon>Bacteria</taxon>
        <taxon>Pseudomonadati</taxon>
        <taxon>Pseudomonadota</taxon>
        <taxon>Betaproteobacteria</taxon>
        <taxon>Burkholderiales</taxon>
        <taxon>Oxalobacteraceae</taxon>
        <taxon>Glaciimonas</taxon>
    </lineage>
</organism>
<dbReference type="GO" id="GO:0003700">
    <property type="term" value="F:DNA-binding transcription factor activity"/>
    <property type="evidence" value="ECO:0007669"/>
    <property type="project" value="InterPro"/>
</dbReference>
<dbReference type="AlphaFoldDB" id="A0A843YMW4"/>
<dbReference type="Gene3D" id="1.10.10.10">
    <property type="entry name" value="Winged helix-like DNA-binding domain superfamily/Winged helix DNA-binding domain"/>
    <property type="match status" value="1"/>
</dbReference>
<dbReference type="Proteomes" id="UP000451565">
    <property type="component" value="Unassembled WGS sequence"/>
</dbReference>
<evidence type="ECO:0000313" key="2">
    <source>
        <dbReference type="EMBL" id="MQQ99113.1"/>
    </source>
</evidence>
<sequence length="152" mass="16600">MNKNARQESPEISHALAVAGELRILIGKLKRRLREEAHLGNLSLSQTAALSHLEREGPATVTTLARAQAMRPQSMGATVSSLEEAGLVIGVPDPHDGRQTIWSLTDACREMIKVSRAAGEDWLFRSIRTKLTPVEQEALATGVELLKRLVDS</sequence>
<dbReference type="OrthoDB" id="3215377at2"/>
<dbReference type="InterPro" id="IPR000835">
    <property type="entry name" value="HTH_MarR-typ"/>
</dbReference>
<comment type="caution">
    <text evidence="2">The sequence shown here is derived from an EMBL/GenBank/DDBJ whole genome shotgun (WGS) entry which is preliminary data.</text>
</comment>
<accession>A0A843YMW4</accession>
<dbReference type="InterPro" id="IPR052526">
    <property type="entry name" value="HTH-type_Bedaq_tolerance"/>
</dbReference>
<dbReference type="Pfam" id="PF12802">
    <property type="entry name" value="MarR_2"/>
    <property type="match status" value="1"/>
</dbReference>
<dbReference type="PANTHER" id="PTHR39515">
    <property type="entry name" value="CONSERVED PROTEIN"/>
    <property type="match status" value="1"/>
</dbReference>
<keyword evidence="3" id="KW-1185">Reference proteome</keyword>
<evidence type="ECO:0000259" key="1">
    <source>
        <dbReference type="PROSITE" id="PS50995"/>
    </source>
</evidence>
<dbReference type="Gene3D" id="1.10.287.100">
    <property type="match status" value="1"/>
</dbReference>
<dbReference type="InterPro" id="IPR036390">
    <property type="entry name" value="WH_DNA-bd_sf"/>
</dbReference>
<dbReference type="EMBL" id="WINI01000001">
    <property type="protein sequence ID" value="MQQ99113.1"/>
    <property type="molecule type" value="Genomic_DNA"/>
</dbReference>
<protein>
    <submittedName>
        <fullName evidence="2">MarR family transcriptional regulator</fullName>
    </submittedName>
</protein>